<gene>
    <name evidence="3" type="ORF">WAK64_02560</name>
</gene>
<proteinExistence type="predicted"/>
<keyword evidence="2" id="KW-0812">Transmembrane</keyword>
<name>A0ABU8H9F3_9BACI</name>
<keyword evidence="2" id="KW-0472">Membrane</keyword>
<feature type="transmembrane region" description="Helical" evidence="2">
    <location>
        <begin position="20"/>
        <end position="44"/>
    </location>
</feature>
<feature type="compositionally biased region" description="Low complexity" evidence="1">
    <location>
        <begin position="66"/>
        <end position="75"/>
    </location>
</feature>
<dbReference type="Proteomes" id="UP001312865">
    <property type="component" value="Unassembled WGS sequence"/>
</dbReference>
<comment type="caution">
    <text evidence="3">The sequence shown here is derived from an EMBL/GenBank/DDBJ whole genome shotgun (WGS) entry which is preliminary data.</text>
</comment>
<organism evidence="3 4">
    <name type="scientific">Bacillus spongiae</name>
    <dbReference type="NCBI Taxonomy" id="2683610"/>
    <lineage>
        <taxon>Bacteria</taxon>
        <taxon>Bacillati</taxon>
        <taxon>Bacillota</taxon>
        <taxon>Bacilli</taxon>
        <taxon>Bacillales</taxon>
        <taxon>Bacillaceae</taxon>
        <taxon>Bacillus</taxon>
    </lineage>
</organism>
<evidence type="ECO:0000313" key="3">
    <source>
        <dbReference type="EMBL" id="MEI5905949.1"/>
    </source>
</evidence>
<reference evidence="3 4" key="1">
    <citation type="journal article" date="2018" name="J. Microbiol.">
        <title>Bacillus spongiae sp. nov., isolated from sponge of Jeju Island.</title>
        <authorList>
            <person name="Lee G.E."/>
            <person name="Im W.T."/>
            <person name="Park J.S."/>
        </authorList>
    </citation>
    <scope>NUCLEOTIDE SEQUENCE [LARGE SCALE GENOMIC DNA]</scope>
    <source>
        <strain evidence="3 4">135PIL107-10</strain>
    </source>
</reference>
<keyword evidence="2" id="KW-1133">Transmembrane helix</keyword>
<keyword evidence="4" id="KW-1185">Reference proteome</keyword>
<feature type="region of interest" description="Disordered" evidence="1">
    <location>
        <begin position="61"/>
        <end position="88"/>
    </location>
</feature>
<evidence type="ECO:0008006" key="5">
    <source>
        <dbReference type="Google" id="ProtNLM"/>
    </source>
</evidence>
<dbReference type="RefSeq" id="WP_336585367.1">
    <property type="nucleotide sequence ID" value="NZ_JBBAXC010000002.1"/>
</dbReference>
<accession>A0ABU8H9F3</accession>
<feature type="compositionally biased region" description="Polar residues" evidence="1">
    <location>
        <begin position="76"/>
        <end position="88"/>
    </location>
</feature>
<dbReference type="EMBL" id="JBBAXC010000002">
    <property type="protein sequence ID" value="MEI5905949.1"/>
    <property type="molecule type" value="Genomic_DNA"/>
</dbReference>
<evidence type="ECO:0000313" key="4">
    <source>
        <dbReference type="Proteomes" id="UP001312865"/>
    </source>
</evidence>
<protein>
    <recommendedName>
        <fullName evidence="5">Spore coat protein</fullName>
    </recommendedName>
</protein>
<evidence type="ECO:0000256" key="1">
    <source>
        <dbReference type="SAM" id="MobiDB-lite"/>
    </source>
</evidence>
<evidence type="ECO:0000256" key="2">
    <source>
        <dbReference type="SAM" id="Phobius"/>
    </source>
</evidence>
<sequence length="88" mass="10175">MHRYHPNHYRTINRYNQRFFPFALPVAFGALGFVGGLAAAPLLFNRPPYYPPYPYYPPPYPPYNQGPPNQSPYNQLPYNQSPYAPTPS</sequence>